<proteinExistence type="predicted"/>
<protein>
    <submittedName>
        <fullName evidence="1">Uncharacterized protein</fullName>
    </submittedName>
</protein>
<accession>A0A060RJL5</accession>
<comment type="caution">
    <text evidence="1">The sequence shown here is derived from an EMBL/GenBank/DDBJ whole genome shotgun (WGS) entry which is preliminary data.</text>
</comment>
<evidence type="ECO:0000313" key="1">
    <source>
        <dbReference type="EMBL" id="CDO17215.1"/>
    </source>
</evidence>
<dbReference type="EMBL" id="CCBC010000063">
    <property type="protein sequence ID" value="CDO17215.1"/>
    <property type="molecule type" value="Genomic_DNA"/>
</dbReference>
<evidence type="ECO:0000313" key="2">
    <source>
        <dbReference type="Proteomes" id="UP000027584"/>
    </source>
</evidence>
<dbReference type="AlphaFoldDB" id="A0A060RJL5"/>
<reference evidence="1 2" key="1">
    <citation type="submission" date="2014-02" db="EMBL/GenBank/DDBJ databases">
        <authorList>
            <person name="Manrique M."/>
        </authorList>
    </citation>
    <scope>NUCLEOTIDE SEQUENCE [LARGE SCALE GENOMIC DNA]</scope>
    <source>
        <strain evidence="1 2">LMG17956</strain>
    </source>
</reference>
<dbReference type="Proteomes" id="UP000027584">
    <property type="component" value="Unassembled WGS sequence"/>
</dbReference>
<name>A0A060RJL5_9STRE</name>
<organism evidence="1 2">
    <name type="scientific">Streptococcus gallolyticus</name>
    <dbReference type="NCBI Taxonomy" id="315405"/>
    <lineage>
        <taxon>Bacteria</taxon>
        <taxon>Bacillati</taxon>
        <taxon>Bacillota</taxon>
        <taxon>Bacilli</taxon>
        <taxon>Lactobacillales</taxon>
        <taxon>Streptococcaceae</taxon>
        <taxon>Streptococcus</taxon>
    </lineage>
</organism>
<gene>
    <name evidence="1" type="ORF">BN963_SGAL_00395</name>
</gene>
<sequence>MFLMEVINMITYITEITFFDSIFRVALKLQRIPEKLLLEIKRQLNQVEYDLKSWEEKFSQSDNFFSDLERFYRAFFMWILQNNFSKLGQHEAIVSITCKKL</sequence>
<reference evidence="1 2" key="2">
    <citation type="submission" date="2014-05" db="EMBL/GenBank/DDBJ databases">
        <title>Genome sequence of Streptococcus gallolyticus.</title>
        <authorList>
            <person name="Del Campo R."/>
        </authorList>
    </citation>
    <scope>NUCLEOTIDE SEQUENCE [LARGE SCALE GENOMIC DNA]</scope>
    <source>
        <strain evidence="1 2">LMG17956</strain>
    </source>
</reference>